<evidence type="ECO:0000256" key="1">
    <source>
        <dbReference type="SAM" id="MobiDB-lite"/>
    </source>
</evidence>
<dbReference type="EMBL" id="LGIA01000145">
    <property type="protein sequence ID" value="KOH45347.1"/>
    <property type="molecule type" value="Genomic_DNA"/>
</dbReference>
<keyword evidence="3" id="KW-1185">Reference proteome</keyword>
<dbReference type="AlphaFoldDB" id="A0A0L8VAY8"/>
<gene>
    <name evidence="2" type="ORF">NC99_18650</name>
</gene>
<protein>
    <submittedName>
        <fullName evidence="2">Uncharacterized protein</fullName>
    </submittedName>
</protein>
<sequence>MSLNNNADGRKQQRARLDRDLFFQRTKPDEQMPTRAHKPGSRSLSIIESFG</sequence>
<proteinExistence type="predicted"/>
<evidence type="ECO:0000313" key="2">
    <source>
        <dbReference type="EMBL" id="KOH45347.1"/>
    </source>
</evidence>
<organism evidence="2 3">
    <name type="scientific">Sunxiuqinia dokdonensis</name>
    <dbReference type="NCBI Taxonomy" id="1409788"/>
    <lineage>
        <taxon>Bacteria</taxon>
        <taxon>Pseudomonadati</taxon>
        <taxon>Bacteroidota</taxon>
        <taxon>Bacteroidia</taxon>
        <taxon>Marinilabiliales</taxon>
        <taxon>Prolixibacteraceae</taxon>
        <taxon>Sunxiuqinia</taxon>
    </lineage>
</organism>
<feature type="compositionally biased region" description="Polar residues" evidence="1">
    <location>
        <begin position="42"/>
        <end position="51"/>
    </location>
</feature>
<name>A0A0L8VAY8_9BACT</name>
<reference evidence="3" key="1">
    <citation type="submission" date="2015-07" db="EMBL/GenBank/DDBJ databases">
        <title>Genome sequencing of Sunxiuqinia dokdonensis strain SK.</title>
        <authorList>
            <person name="Ahn S."/>
            <person name="Kim B.-C."/>
        </authorList>
    </citation>
    <scope>NUCLEOTIDE SEQUENCE [LARGE SCALE GENOMIC DNA]</scope>
    <source>
        <strain evidence="3">SK</strain>
    </source>
</reference>
<comment type="caution">
    <text evidence="2">The sequence shown here is derived from an EMBL/GenBank/DDBJ whole genome shotgun (WGS) entry which is preliminary data.</text>
</comment>
<feature type="region of interest" description="Disordered" evidence="1">
    <location>
        <begin position="1"/>
        <end position="51"/>
    </location>
</feature>
<feature type="compositionally biased region" description="Basic and acidic residues" evidence="1">
    <location>
        <begin position="8"/>
        <end position="32"/>
    </location>
</feature>
<dbReference type="Proteomes" id="UP000036958">
    <property type="component" value="Unassembled WGS sequence"/>
</dbReference>
<accession>A0A0L8VAY8</accession>
<dbReference type="STRING" id="1409788.NC99_18650"/>
<evidence type="ECO:0000313" key="3">
    <source>
        <dbReference type="Proteomes" id="UP000036958"/>
    </source>
</evidence>